<dbReference type="OrthoDB" id="9585556at2759"/>
<dbReference type="InterPro" id="IPR000329">
    <property type="entry name" value="Uteroglobin"/>
</dbReference>
<sequence length="91" mass="9969">MKLTATLSLVTLALLYSSASAEICPGFLHIIENVFMGTLSSYETAVEPFSPDQDMRDAGTQLKKLVDTLPQKARDSVIKFTEKIVKSSLCN</sequence>
<keyword evidence="9" id="KW-1185">Reference proteome</keyword>
<evidence type="ECO:0000313" key="10">
    <source>
        <dbReference type="RefSeq" id="XP_008061213.1"/>
    </source>
</evidence>
<organism evidence="9 10">
    <name type="scientific">Carlito syrichta</name>
    <name type="common">Philippine tarsier</name>
    <name type="synonym">Tarsius syrichta</name>
    <dbReference type="NCBI Taxonomy" id="1868482"/>
    <lineage>
        <taxon>Eukaryota</taxon>
        <taxon>Metazoa</taxon>
        <taxon>Chordata</taxon>
        <taxon>Craniata</taxon>
        <taxon>Vertebrata</taxon>
        <taxon>Euteleostomi</taxon>
        <taxon>Mammalia</taxon>
        <taxon>Eutheria</taxon>
        <taxon>Euarchontoglires</taxon>
        <taxon>Primates</taxon>
        <taxon>Haplorrhini</taxon>
        <taxon>Tarsiiformes</taxon>
        <taxon>Tarsiidae</taxon>
        <taxon>Carlito</taxon>
    </lineage>
</organism>
<evidence type="ECO:0000256" key="5">
    <source>
        <dbReference type="ARBA" id="ARBA00023005"/>
    </source>
</evidence>
<dbReference type="PRINTS" id="PR00486">
    <property type="entry name" value="UTEROGLOBIN"/>
</dbReference>
<dbReference type="OMA" id="MKIAITI"/>
<reference evidence="10" key="1">
    <citation type="submission" date="2025-08" db="UniProtKB">
        <authorList>
            <consortium name="RefSeq"/>
        </authorList>
    </citation>
    <scope>IDENTIFICATION</scope>
</reference>
<proteinExistence type="inferred from homology"/>
<dbReference type="AlphaFoldDB" id="A0A1U7TXP6"/>
<keyword evidence="6" id="KW-1015">Disulfide bond</keyword>
<dbReference type="GO" id="GO:0005615">
    <property type="term" value="C:extracellular space"/>
    <property type="evidence" value="ECO:0007669"/>
    <property type="project" value="Ensembl"/>
</dbReference>
<dbReference type="GO" id="GO:0005737">
    <property type="term" value="C:cytoplasm"/>
    <property type="evidence" value="ECO:0007669"/>
    <property type="project" value="TreeGrafter"/>
</dbReference>
<dbReference type="Proteomes" id="UP000189704">
    <property type="component" value="Unplaced"/>
</dbReference>
<dbReference type="SUPFAM" id="SSF48201">
    <property type="entry name" value="Uteroglobin-like"/>
    <property type="match status" value="1"/>
</dbReference>
<evidence type="ECO:0000256" key="4">
    <source>
        <dbReference type="ARBA" id="ARBA00022525"/>
    </source>
</evidence>
<dbReference type="GO" id="GO:0007165">
    <property type="term" value="P:signal transduction"/>
    <property type="evidence" value="ECO:0007669"/>
    <property type="project" value="InterPro"/>
</dbReference>
<keyword evidence="4" id="KW-0964">Secreted</keyword>
<evidence type="ECO:0000313" key="9">
    <source>
        <dbReference type="Proteomes" id="UP000189704"/>
    </source>
</evidence>
<dbReference type="CDD" id="cd00633">
    <property type="entry name" value="Secretoglobin"/>
    <property type="match status" value="1"/>
</dbReference>
<dbReference type="PROSITE" id="PS51311">
    <property type="entry name" value="SCGB"/>
    <property type="match status" value="1"/>
</dbReference>
<dbReference type="STRING" id="1868482.ENSTSYP00000019397"/>
<evidence type="ECO:0000256" key="2">
    <source>
        <dbReference type="ARBA" id="ARBA00008650"/>
    </source>
</evidence>
<dbReference type="KEGG" id="csyr:103265340"/>
<name>A0A1U7TXP6_CARSF</name>
<feature type="chain" id="PRO_5010571306" description="Uteroglobin" evidence="8">
    <location>
        <begin position="22"/>
        <end position="91"/>
    </location>
</feature>
<dbReference type="SMART" id="SM00096">
    <property type="entry name" value="UTG"/>
    <property type="match status" value="1"/>
</dbReference>
<dbReference type="InterPro" id="IPR043215">
    <property type="entry name" value="Secretoglobin_1C-like"/>
</dbReference>
<evidence type="ECO:0000256" key="6">
    <source>
        <dbReference type="ARBA" id="ARBA00023157"/>
    </source>
</evidence>
<keyword evidence="5" id="KW-0593">Phospholipase A2 inhibitor</keyword>
<dbReference type="InterPro" id="IPR035960">
    <property type="entry name" value="Secretoglobin_sf"/>
</dbReference>
<comment type="similarity">
    <text evidence="2">Belongs to the secretoglobin family.</text>
</comment>
<accession>A0A1U7TXP6</accession>
<evidence type="ECO:0000256" key="3">
    <source>
        <dbReference type="ARBA" id="ARBA00020696"/>
    </source>
</evidence>
<dbReference type="FunFam" id="1.10.210.10:FF:000001">
    <property type="entry name" value="Uteroglobin"/>
    <property type="match status" value="1"/>
</dbReference>
<dbReference type="RefSeq" id="XP_008061213.1">
    <property type="nucleotide sequence ID" value="XM_008063022.1"/>
</dbReference>
<comment type="subcellular location">
    <subcellularLocation>
        <location evidence="1">Secreted</location>
    </subcellularLocation>
</comment>
<gene>
    <name evidence="10" type="primary">SCGB1A1</name>
</gene>
<evidence type="ECO:0000256" key="7">
    <source>
        <dbReference type="ARBA" id="ARBA00031712"/>
    </source>
</evidence>
<evidence type="ECO:0000256" key="8">
    <source>
        <dbReference type="SAM" id="SignalP"/>
    </source>
</evidence>
<dbReference type="GeneID" id="103265340"/>
<dbReference type="Gene3D" id="1.10.210.10">
    <property type="entry name" value="Secretoglobin"/>
    <property type="match status" value="1"/>
</dbReference>
<dbReference type="PANTHER" id="PTHR10136:SF6">
    <property type="entry name" value="UTEROGLOBIN"/>
    <property type="match status" value="1"/>
</dbReference>
<dbReference type="Pfam" id="PF01099">
    <property type="entry name" value="Uteroglobin"/>
    <property type="match status" value="1"/>
</dbReference>
<dbReference type="PANTHER" id="PTHR10136">
    <property type="entry name" value="SECRETOGLOBIN FAMILY 1 MEMBER"/>
    <property type="match status" value="1"/>
</dbReference>
<evidence type="ECO:0000256" key="1">
    <source>
        <dbReference type="ARBA" id="ARBA00004613"/>
    </source>
</evidence>
<dbReference type="CTD" id="7356"/>
<feature type="signal peptide" evidence="8">
    <location>
        <begin position="1"/>
        <end position="21"/>
    </location>
</feature>
<protein>
    <recommendedName>
        <fullName evidence="3">Uteroglobin</fullName>
    </recommendedName>
    <alternativeName>
        <fullName evidence="7">Secretoglobin family 1A member 1</fullName>
    </alternativeName>
</protein>
<dbReference type="GO" id="GO:0019834">
    <property type="term" value="F:phospholipase A2 inhibitor activity"/>
    <property type="evidence" value="ECO:0007669"/>
    <property type="project" value="UniProtKB-KW"/>
</dbReference>
<keyword evidence="8" id="KW-0732">Signal</keyword>
<dbReference type="InterPro" id="IPR016126">
    <property type="entry name" value="Secretoglobin"/>
</dbReference>